<evidence type="ECO:0000256" key="1">
    <source>
        <dbReference type="ARBA" id="ARBA00004418"/>
    </source>
</evidence>
<dbReference type="PIRSF" id="PIRSF002741">
    <property type="entry name" value="MppA"/>
    <property type="match status" value="1"/>
</dbReference>
<accession>A0A8J6PV62</accession>
<dbReference type="InterPro" id="IPR000914">
    <property type="entry name" value="SBP_5_dom"/>
</dbReference>
<sequence>MPIPQYLRRIAVRRTVAGISLAIAFGTTAFAEPQHGLSMHGEPALPADFKSFPYADPDAPKGGEVTYCVVGTFDNLNPFILKSLRTTSRGVIDTIFGNLVFEPLMQRNADEPFGLYGLLAESVDVAEDRSWAEFNLNPTAKWSDGKPVTPEDILFTYEVFTAKGRPPYSDRMAKIAKLEKTGDHSVKFTFNEKADREFPLVIALTPIVPKHAFNIDTFDQTTLKPLTGSGAYTIDQVRPGDRVVFKRNPDYWGKDVPAKVGFDNYDRITIQYFLNANAQFEAFKKGLCSIYAGSIYTGMGPLQAERDFGFPAAQKGDVVVQSFKLGIPPVVTGFLFNTRQPKFSDPKVRQALAMLYDFEWANNNLFGGKFQRLMSYWQGSELSAIGNPATDKEKALLAPFPDRVPADVLDGSWRPPVSDGSGQDRKVLKAAFDLLREAGYKIDNGQLLDPQGKPFSFEIIVASQDEERLAGVYQRALQKLGIAVTIRLLDGDQIQARKQRFDFEMLIGSTGFNNSLSPGLEQVFRWGSESKNSEGSFNLAGVADPAIDAAIDAMLNAREKDDFVSAVRVLDRLLISGHYMVPTQYNPEQWVAYWKEFKHPEKTSLFGYQPATWWIDTK</sequence>
<evidence type="ECO:0000259" key="5">
    <source>
        <dbReference type="Pfam" id="PF00496"/>
    </source>
</evidence>
<dbReference type="SUPFAM" id="SSF53850">
    <property type="entry name" value="Periplasmic binding protein-like II"/>
    <property type="match status" value="1"/>
</dbReference>
<name>A0A8J6PV62_9HYPH</name>
<dbReference type="CDD" id="cd08497">
    <property type="entry name" value="MbnE-like"/>
    <property type="match status" value="1"/>
</dbReference>
<dbReference type="AlphaFoldDB" id="A0A8J6PV62"/>
<evidence type="ECO:0000256" key="2">
    <source>
        <dbReference type="ARBA" id="ARBA00005695"/>
    </source>
</evidence>
<organism evidence="6 7">
    <name type="scientific">Oryzicola mucosus</name>
    <dbReference type="NCBI Taxonomy" id="2767425"/>
    <lineage>
        <taxon>Bacteria</taxon>
        <taxon>Pseudomonadati</taxon>
        <taxon>Pseudomonadota</taxon>
        <taxon>Alphaproteobacteria</taxon>
        <taxon>Hyphomicrobiales</taxon>
        <taxon>Phyllobacteriaceae</taxon>
        <taxon>Oryzicola</taxon>
    </lineage>
</organism>
<dbReference type="GO" id="GO:0030288">
    <property type="term" value="C:outer membrane-bounded periplasmic space"/>
    <property type="evidence" value="ECO:0007669"/>
    <property type="project" value="TreeGrafter"/>
</dbReference>
<dbReference type="Gene3D" id="3.10.105.10">
    <property type="entry name" value="Dipeptide-binding Protein, Domain 3"/>
    <property type="match status" value="1"/>
</dbReference>
<comment type="caution">
    <text evidence="6">The sequence shown here is derived from an EMBL/GenBank/DDBJ whole genome shotgun (WGS) entry which is preliminary data.</text>
</comment>
<dbReference type="InterPro" id="IPR039424">
    <property type="entry name" value="SBP_5"/>
</dbReference>
<evidence type="ECO:0000313" key="7">
    <source>
        <dbReference type="Proteomes" id="UP000643405"/>
    </source>
</evidence>
<comment type="subcellular location">
    <subcellularLocation>
        <location evidence="1">Periplasm</location>
    </subcellularLocation>
</comment>
<feature type="domain" description="Solute-binding protein family 5" evidence="5">
    <location>
        <begin position="115"/>
        <end position="515"/>
    </location>
</feature>
<dbReference type="GO" id="GO:1904680">
    <property type="term" value="F:peptide transmembrane transporter activity"/>
    <property type="evidence" value="ECO:0007669"/>
    <property type="project" value="TreeGrafter"/>
</dbReference>
<evidence type="ECO:0000313" key="6">
    <source>
        <dbReference type="EMBL" id="MBD0416429.1"/>
    </source>
</evidence>
<reference evidence="6" key="1">
    <citation type="submission" date="2020-09" db="EMBL/GenBank/DDBJ databases">
        <title>Genome seq and assembly of Tianweitania sp.</title>
        <authorList>
            <person name="Chhetri G."/>
        </authorList>
    </citation>
    <scope>NUCLEOTIDE SEQUENCE</scope>
    <source>
        <strain evidence="6">Rool2</strain>
    </source>
</reference>
<dbReference type="PANTHER" id="PTHR30290">
    <property type="entry name" value="PERIPLASMIC BINDING COMPONENT OF ABC TRANSPORTER"/>
    <property type="match status" value="1"/>
</dbReference>
<feature type="signal peptide" evidence="4">
    <location>
        <begin position="1"/>
        <end position="31"/>
    </location>
</feature>
<dbReference type="Gene3D" id="3.40.190.10">
    <property type="entry name" value="Periplasmic binding protein-like II"/>
    <property type="match status" value="1"/>
</dbReference>
<dbReference type="GO" id="GO:0042884">
    <property type="term" value="P:microcin transport"/>
    <property type="evidence" value="ECO:0007669"/>
    <property type="project" value="TreeGrafter"/>
</dbReference>
<evidence type="ECO:0000256" key="4">
    <source>
        <dbReference type="SAM" id="SignalP"/>
    </source>
</evidence>
<keyword evidence="7" id="KW-1185">Reference proteome</keyword>
<dbReference type="GO" id="GO:0015833">
    <property type="term" value="P:peptide transport"/>
    <property type="evidence" value="ECO:0007669"/>
    <property type="project" value="TreeGrafter"/>
</dbReference>
<protein>
    <submittedName>
        <fullName evidence="6">ABC transporter substrate-binding protein</fullName>
    </submittedName>
</protein>
<feature type="chain" id="PRO_5035254036" evidence="4">
    <location>
        <begin position="32"/>
        <end position="618"/>
    </location>
</feature>
<gene>
    <name evidence="6" type="ORF">ICI42_17380</name>
</gene>
<comment type="similarity">
    <text evidence="2">Belongs to the bacterial solute-binding protein 5 family.</text>
</comment>
<dbReference type="PANTHER" id="PTHR30290:SF64">
    <property type="entry name" value="ABC TRANSPORTER PERIPLASMIC BINDING PROTEIN"/>
    <property type="match status" value="1"/>
</dbReference>
<dbReference type="InterPro" id="IPR030678">
    <property type="entry name" value="Peptide/Ni-bd"/>
</dbReference>
<dbReference type="GO" id="GO:0043190">
    <property type="term" value="C:ATP-binding cassette (ABC) transporter complex"/>
    <property type="evidence" value="ECO:0007669"/>
    <property type="project" value="InterPro"/>
</dbReference>
<dbReference type="Pfam" id="PF00496">
    <property type="entry name" value="SBP_bac_5"/>
    <property type="match status" value="1"/>
</dbReference>
<dbReference type="Proteomes" id="UP000643405">
    <property type="component" value="Unassembled WGS sequence"/>
</dbReference>
<keyword evidence="3 4" id="KW-0732">Signal</keyword>
<evidence type="ECO:0000256" key="3">
    <source>
        <dbReference type="ARBA" id="ARBA00022729"/>
    </source>
</evidence>
<dbReference type="EMBL" id="JACVVX010000005">
    <property type="protein sequence ID" value="MBD0416429.1"/>
    <property type="molecule type" value="Genomic_DNA"/>
</dbReference>
<proteinExistence type="inferred from homology"/>